<evidence type="ECO:0000313" key="2">
    <source>
        <dbReference type="EMBL" id="OIV89477.1"/>
    </source>
</evidence>
<organism evidence="2 3">
    <name type="scientific">Lupinus angustifolius</name>
    <name type="common">Narrow-leaved blue lupine</name>
    <dbReference type="NCBI Taxonomy" id="3871"/>
    <lineage>
        <taxon>Eukaryota</taxon>
        <taxon>Viridiplantae</taxon>
        <taxon>Streptophyta</taxon>
        <taxon>Embryophyta</taxon>
        <taxon>Tracheophyta</taxon>
        <taxon>Spermatophyta</taxon>
        <taxon>Magnoliopsida</taxon>
        <taxon>eudicotyledons</taxon>
        <taxon>Gunneridae</taxon>
        <taxon>Pentapetalae</taxon>
        <taxon>rosids</taxon>
        <taxon>fabids</taxon>
        <taxon>Fabales</taxon>
        <taxon>Fabaceae</taxon>
        <taxon>Papilionoideae</taxon>
        <taxon>50 kb inversion clade</taxon>
        <taxon>genistoids sensu lato</taxon>
        <taxon>core genistoids</taxon>
        <taxon>Genisteae</taxon>
        <taxon>Lupinus</taxon>
    </lineage>
</organism>
<name>A0A1J7FNA9_LUPAN</name>
<dbReference type="Gramene" id="OIV89477">
    <property type="protein sequence ID" value="OIV89477"/>
    <property type="gene ID" value="TanjilG_20898"/>
</dbReference>
<proteinExistence type="predicted"/>
<keyword evidence="3" id="KW-1185">Reference proteome</keyword>
<feature type="coiled-coil region" evidence="1">
    <location>
        <begin position="212"/>
        <end position="267"/>
    </location>
</feature>
<evidence type="ECO:0000313" key="3">
    <source>
        <dbReference type="Proteomes" id="UP000188354"/>
    </source>
</evidence>
<dbReference type="Proteomes" id="UP000188354">
    <property type="component" value="Unassembled WGS sequence"/>
</dbReference>
<accession>A0A1J7FNA9</accession>
<evidence type="ECO:0000256" key="1">
    <source>
        <dbReference type="SAM" id="Coils"/>
    </source>
</evidence>
<dbReference type="STRING" id="3871.A0A1J7FNA9"/>
<protein>
    <submittedName>
        <fullName evidence="2">Uncharacterized protein</fullName>
    </submittedName>
</protein>
<sequence>MLLVSNIASSMNHGGFVQSSYNKDNDADAVAYNSSKRKNGKFVTLDFQKKKKTSVPRLTLKVRQSAVRSENDSEEALSEVLEDFKMLEFKDVKGFEDFSITIDGMPIDAELPNGVRNKYYRLCCSQNAFLHENLIRGMNHKLIAGVISETVNIADAIKVSVLATPRVEFANWDKTLLAFEHLGMNVEFLRVRLRRIVSIAYETDGASETRRYLKYRTEHSEADDEIKNMETKLEELKEACNGFGAYLESLKSKAENYQVMLQKEVAAPW</sequence>
<dbReference type="OMA" id="GRASEQC"/>
<reference evidence="2 3" key="1">
    <citation type="journal article" date="2017" name="Plant Biotechnol. J.">
        <title>A comprehensive draft genome sequence for lupin (Lupinus angustifolius), an emerging health food: insights into plant-microbe interactions and legume evolution.</title>
        <authorList>
            <person name="Hane J.K."/>
            <person name="Ming Y."/>
            <person name="Kamphuis L.G."/>
            <person name="Nelson M.N."/>
            <person name="Garg G."/>
            <person name="Atkins C.A."/>
            <person name="Bayer P.E."/>
            <person name="Bravo A."/>
            <person name="Bringans S."/>
            <person name="Cannon S."/>
            <person name="Edwards D."/>
            <person name="Foley R."/>
            <person name="Gao L.L."/>
            <person name="Harrison M.J."/>
            <person name="Huang W."/>
            <person name="Hurgobin B."/>
            <person name="Li S."/>
            <person name="Liu C.W."/>
            <person name="McGrath A."/>
            <person name="Morahan G."/>
            <person name="Murray J."/>
            <person name="Weller J."/>
            <person name="Jian J."/>
            <person name="Singh K.B."/>
        </authorList>
    </citation>
    <scope>NUCLEOTIDE SEQUENCE [LARGE SCALE GENOMIC DNA]</scope>
    <source>
        <strain evidence="3">cv. Tanjil</strain>
        <tissue evidence="2">Whole plant</tissue>
    </source>
</reference>
<keyword evidence="1" id="KW-0175">Coiled coil</keyword>
<dbReference type="EMBL" id="KV862288">
    <property type="protein sequence ID" value="OIV89477.1"/>
    <property type="molecule type" value="Genomic_DNA"/>
</dbReference>
<dbReference type="AlphaFoldDB" id="A0A1J7FNA9"/>
<gene>
    <name evidence="2" type="ORF">TanjilG_20898</name>
</gene>